<dbReference type="CDD" id="cd02795">
    <property type="entry name" value="CBM6-CBM35-CBM36_like"/>
    <property type="match status" value="1"/>
</dbReference>
<name>A0A060C7F5_9FLAO</name>
<reference evidence="1" key="1">
    <citation type="journal article" date="2013" name="Environ. Microbiol.">
        <title>Seasonally variable intestinal metagenomes of the red palm weevil (Rhynchophorus ferrugineus).</title>
        <authorList>
            <person name="Jia S."/>
            <person name="Zhang X."/>
            <person name="Zhang G."/>
            <person name="Yin A."/>
            <person name="Zhang S."/>
            <person name="Li F."/>
            <person name="Wang L."/>
            <person name="Zhao D."/>
            <person name="Yun Q."/>
            <person name="Tala"/>
            <person name="Wang J."/>
            <person name="Sun G."/>
            <person name="Baabdullah M."/>
            <person name="Yu X."/>
            <person name="Hu S."/>
            <person name="Al-Mssallem I.S."/>
            <person name="Yu J."/>
        </authorList>
    </citation>
    <scope>NUCLEOTIDE SEQUENCE</scope>
</reference>
<organism evidence="1">
    <name type="scientific">uncultured Flavobacteriales bacterium</name>
    <dbReference type="NCBI Taxonomy" id="213322"/>
    <lineage>
        <taxon>Bacteria</taxon>
        <taxon>Pseudomonadati</taxon>
        <taxon>Bacteroidota</taxon>
        <taxon>Flavobacteriia</taxon>
        <taxon>Flavobacteriales</taxon>
        <taxon>environmental samples</taxon>
    </lineage>
</organism>
<dbReference type="AlphaFoldDB" id="A0A060C7F5"/>
<evidence type="ECO:0000313" key="1">
    <source>
        <dbReference type="EMBL" id="AIA90872.1"/>
    </source>
</evidence>
<feature type="non-terminal residue" evidence="1">
    <location>
        <position position="152"/>
    </location>
</feature>
<dbReference type="Gene3D" id="2.60.120.260">
    <property type="entry name" value="Galactose-binding domain-like"/>
    <property type="match status" value="1"/>
</dbReference>
<dbReference type="EMBL" id="KF123567">
    <property type="protein sequence ID" value="AIA90872.1"/>
    <property type="molecule type" value="Genomic_DNA"/>
</dbReference>
<proteinExistence type="predicted"/>
<accession>A0A060C7F5</accession>
<sequence>MEAESGYLGGRWTVTANSGASGGAHIQVNPIYNSTGGAPDGTTPEYLASYPFNIAIAGNHRFWFRMFAATADDDSFFWRIDGGDWTMENGRTGSGTWYSVDSAQLDSLAAGGHVLDIAYRENGAGLDKFVIQPDGASAPSGHGPAESLLPAA</sequence>
<protein>
    <submittedName>
        <fullName evidence="1">CAZy families CBM57 protein</fullName>
    </submittedName>
</protein>